<evidence type="ECO:0000313" key="2">
    <source>
        <dbReference type="Proteomes" id="UP000317238"/>
    </source>
</evidence>
<accession>A0A5C5XRE6</accession>
<reference evidence="1 2" key="1">
    <citation type="submission" date="2019-02" db="EMBL/GenBank/DDBJ databases">
        <title>Deep-cultivation of Planctomycetes and their phenomic and genomic characterization uncovers novel biology.</title>
        <authorList>
            <person name="Wiegand S."/>
            <person name="Jogler M."/>
            <person name="Boedeker C."/>
            <person name="Pinto D."/>
            <person name="Vollmers J."/>
            <person name="Rivas-Marin E."/>
            <person name="Kohn T."/>
            <person name="Peeters S.H."/>
            <person name="Heuer A."/>
            <person name="Rast P."/>
            <person name="Oberbeckmann S."/>
            <person name="Bunk B."/>
            <person name="Jeske O."/>
            <person name="Meyerdierks A."/>
            <person name="Storesund J.E."/>
            <person name="Kallscheuer N."/>
            <person name="Luecker S."/>
            <person name="Lage O.M."/>
            <person name="Pohl T."/>
            <person name="Merkel B.J."/>
            <person name="Hornburger P."/>
            <person name="Mueller R.-W."/>
            <person name="Bruemmer F."/>
            <person name="Labrenz M."/>
            <person name="Spormann A.M."/>
            <person name="Op Den Camp H."/>
            <person name="Overmann J."/>
            <person name="Amann R."/>
            <person name="Jetten M.S.M."/>
            <person name="Mascher T."/>
            <person name="Medema M.H."/>
            <person name="Devos D.P."/>
            <person name="Kaster A.-K."/>
            <person name="Ovreas L."/>
            <person name="Rohde M."/>
            <person name="Galperin M.Y."/>
            <person name="Jogler C."/>
        </authorList>
    </citation>
    <scope>NUCLEOTIDE SEQUENCE [LARGE SCALE GENOMIC DNA]</scope>
    <source>
        <strain evidence="1 2">Pan14r</strain>
    </source>
</reference>
<proteinExistence type="predicted"/>
<dbReference type="AlphaFoldDB" id="A0A5C5XRE6"/>
<sequence>MRCNGAGLARFHEWIINCPGPLIADVLPPRNFCDGKLNTMDDDNQRIIADADSQLIGKLDQILTLLGLMVNQDRTRCHVWQRRRTHWPCSVDARIAMLTERRDDHHVPTH</sequence>
<protein>
    <submittedName>
        <fullName evidence="1">Uncharacterized protein</fullName>
    </submittedName>
</protein>
<keyword evidence="2" id="KW-1185">Reference proteome</keyword>
<organism evidence="1 2">
    <name type="scientific">Crateriforma conspicua</name>
    <dbReference type="NCBI Taxonomy" id="2527996"/>
    <lineage>
        <taxon>Bacteria</taxon>
        <taxon>Pseudomonadati</taxon>
        <taxon>Planctomycetota</taxon>
        <taxon>Planctomycetia</taxon>
        <taxon>Planctomycetales</taxon>
        <taxon>Planctomycetaceae</taxon>
        <taxon>Crateriforma</taxon>
    </lineage>
</organism>
<comment type="caution">
    <text evidence="1">The sequence shown here is derived from an EMBL/GenBank/DDBJ whole genome shotgun (WGS) entry which is preliminary data.</text>
</comment>
<name>A0A5C5XRE6_9PLAN</name>
<evidence type="ECO:0000313" key="1">
    <source>
        <dbReference type="EMBL" id="TWT64933.1"/>
    </source>
</evidence>
<gene>
    <name evidence="1" type="ORF">Pan14r_54760</name>
</gene>
<dbReference type="EMBL" id="SJPL01000004">
    <property type="protein sequence ID" value="TWT64933.1"/>
    <property type="molecule type" value="Genomic_DNA"/>
</dbReference>
<dbReference type="Proteomes" id="UP000317238">
    <property type="component" value="Unassembled WGS sequence"/>
</dbReference>